<dbReference type="AlphaFoldDB" id="A0A6M3L1R2"/>
<organism evidence="1">
    <name type="scientific">viral metagenome</name>
    <dbReference type="NCBI Taxonomy" id="1070528"/>
    <lineage>
        <taxon>unclassified sequences</taxon>
        <taxon>metagenomes</taxon>
        <taxon>organismal metagenomes</taxon>
    </lineage>
</organism>
<protein>
    <submittedName>
        <fullName evidence="1">Uncharacterized protein</fullName>
    </submittedName>
</protein>
<sequence>MNDLEKTVLETIGENPDSPDVFKDTAAGMAPIRDSLGDAIEEIAMVTGATKRTYFLNLEEGRIFYRLTWTKDSLGWVTDAWLRAYNRRLEQTDLIRLNAYNPRWMTSSATSQSYFPVGADILGIFPKPAADNLIVELTCVVVPTPYANGEDRVKLKDSFKWAAVHFAVGEYYASRGDAKQAIYHHGQYVEKLGIQNLYPLAQERRWVKRTQKEASNVGPA</sequence>
<dbReference type="InterPro" id="IPR056209">
    <property type="entry name" value="SU10_adaptor"/>
</dbReference>
<proteinExistence type="predicted"/>
<evidence type="ECO:0000313" key="1">
    <source>
        <dbReference type="EMBL" id="QJA88497.1"/>
    </source>
</evidence>
<dbReference type="EMBL" id="MT142783">
    <property type="protein sequence ID" value="QJA88497.1"/>
    <property type="molecule type" value="Genomic_DNA"/>
</dbReference>
<gene>
    <name evidence="1" type="ORF">MM415B02752_0004</name>
</gene>
<name>A0A6M3L1R2_9ZZZZ</name>
<reference evidence="1" key="1">
    <citation type="submission" date="2020-03" db="EMBL/GenBank/DDBJ databases">
        <title>The deep terrestrial virosphere.</title>
        <authorList>
            <person name="Holmfeldt K."/>
            <person name="Nilsson E."/>
            <person name="Simone D."/>
            <person name="Lopez-Fernandez M."/>
            <person name="Wu X."/>
            <person name="de Brujin I."/>
            <person name="Lundin D."/>
            <person name="Andersson A."/>
            <person name="Bertilsson S."/>
            <person name="Dopson M."/>
        </authorList>
    </citation>
    <scope>NUCLEOTIDE SEQUENCE</scope>
    <source>
        <strain evidence="1">MM415B02752</strain>
    </source>
</reference>
<dbReference type="Pfam" id="PF24175">
    <property type="entry name" value="SU10_adaptor"/>
    <property type="match status" value="1"/>
</dbReference>
<accession>A0A6M3L1R2</accession>